<sequence length="20" mass="2233">MSRNRERVKIVGTAGKVDDT</sequence>
<evidence type="ECO:0000256" key="1">
    <source>
        <dbReference type="SAM" id="MobiDB-lite"/>
    </source>
</evidence>
<dbReference type="EMBL" id="AMKT01000103">
    <property type="protein sequence ID" value="OXG10555.1"/>
    <property type="molecule type" value="Genomic_DNA"/>
</dbReference>
<dbReference type="AlphaFoldDB" id="A0A854QA87"/>
<evidence type="ECO:0000313" key="2">
    <source>
        <dbReference type="EMBL" id="OXG10555.1"/>
    </source>
</evidence>
<accession>A0A854QA87</accession>
<reference evidence="2 3" key="1">
    <citation type="submission" date="2017-06" db="EMBL/GenBank/DDBJ databases">
        <title>Global population genomics of the pathogenic fungus Cryptococcus neoformans var. grubii.</title>
        <authorList>
            <person name="Cuomo C."/>
            <person name="Litvintseva A."/>
            <person name="Chen Y."/>
            <person name="Young S."/>
            <person name="Zeng Q."/>
            <person name="Chapman S."/>
            <person name="Gujja S."/>
            <person name="Saif S."/>
            <person name="Birren B."/>
        </authorList>
    </citation>
    <scope>NUCLEOTIDE SEQUENCE [LARGE SCALE GENOMIC DNA]</scope>
    <source>
        <strain evidence="2 3">Tu259-1</strain>
    </source>
</reference>
<comment type="caution">
    <text evidence="2">The sequence shown here is derived from an EMBL/GenBank/DDBJ whole genome shotgun (WGS) entry which is preliminary data.</text>
</comment>
<gene>
    <name evidence="2" type="ORF">C361_06894</name>
</gene>
<dbReference type="Proteomes" id="UP000199727">
    <property type="component" value="Unassembled WGS sequence"/>
</dbReference>
<name>A0A854QA87_CRYNE</name>
<feature type="region of interest" description="Disordered" evidence="1">
    <location>
        <begin position="1"/>
        <end position="20"/>
    </location>
</feature>
<proteinExistence type="predicted"/>
<evidence type="ECO:0000313" key="3">
    <source>
        <dbReference type="Proteomes" id="UP000199727"/>
    </source>
</evidence>
<protein>
    <submittedName>
        <fullName evidence="2">Uncharacterized protein</fullName>
    </submittedName>
</protein>
<organism evidence="2 3">
    <name type="scientific">Cryptococcus neoformans Tu259-1</name>
    <dbReference type="NCBI Taxonomy" id="1230072"/>
    <lineage>
        <taxon>Eukaryota</taxon>
        <taxon>Fungi</taxon>
        <taxon>Dikarya</taxon>
        <taxon>Basidiomycota</taxon>
        <taxon>Agaricomycotina</taxon>
        <taxon>Tremellomycetes</taxon>
        <taxon>Tremellales</taxon>
        <taxon>Cryptococcaceae</taxon>
        <taxon>Cryptococcus</taxon>
        <taxon>Cryptococcus neoformans species complex</taxon>
    </lineage>
</organism>